<gene>
    <name evidence="12" type="ORF">Vbra_8691</name>
</gene>
<feature type="compositionally biased region" description="Acidic residues" evidence="10">
    <location>
        <begin position="514"/>
        <end position="541"/>
    </location>
</feature>
<evidence type="ECO:0000259" key="11">
    <source>
        <dbReference type="PROSITE" id="PS50235"/>
    </source>
</evidence>
<feature type="region of interest" description="Disordered" evidence="10">
    <location>
        <begin position="1155"/>
        <end position="1220"/>
    </location>
</feature>
<accession>A0A0G4F279</accession>
<reference evidence="12 13" key="1">
    <citation type="submission" date="2014-11" db="EMBL/GenBank/DDBJ databases">
        <authorList>
            <person name="Zhu J."/>
            <person name="Qi W."/>
            <person name="Song R."/>
        </authorList>
    </citation>
    <scope>NUCLEOTIDE SEQUENCE [LARGE SCALE GENOMIC DNA]</scope>
</reference>
<dbReference type="GO" id="GO:0016579">
    <property type="term" value="P:protein deubiquitination"/>
    <property type="evidence" value="ECO:0007669"/>
    <property type="project" value="InterPro"/>
</dbReference>
<evidence type="ECO:0000256" key="2">
    <source>
        <dbReference type="ARBA" id="ARBA00004123"/>
    </source>
</evidence>
<feature type="region of interest" description="Disordered" evidence="10">
    <location>
        <begin position="2119"/>
        <end position="2166"/>
    </location>
</feature>
<dbReference type="InterPro" id="IPR038765">
    <property type="entry name" value="Papain-like_cys_pep_sf"/>
</dbReference>
<feature type="compositionally biased region" description="Acidic residues" evidence="10">
    <location>
        <begin position="1534"/>
        <end position="1543"/>
    </location>
</feature>
<feature type="region of interest" description="Disordered" evidence="10">
    <location>
        <begin position="1285"/>
        <end position="1325"/>
    </location>
</feature>
<feature type="region of interest" description="Disordered" evidence="10">
    <location>
        <begin position="1495"/>
        <end position="1646"/>
    </location>
</feature>
<keyword evidence="7" id="KW-0378">Hydrolase</keyword>
<evidence type="ECO:0000256" key="10">
    <source>
        <dbReference type="SAM" id="MobiDB-lite"/>
    </source>
</evidence>
<feature type="region of interest" description="Disordered" evidence="10">
    <location>
        <begin position="194"/>
        <end position="259"/>
    </location>
</feature>
<feature type="compositionally biased region" description="Acidic residues" evidence="10">
    <location>
        <begin position="1579"/>
        <end position="1589"/>
    </location>
</feature>
<feature type="compositionally biased region" description="Gly residues" evidence="10">
    <location>
        <begin position="628"/>
        <end position="637"/>
    </location>
</feature>
<evidence type="ECO:0000256" key="1">
    <source>
        <dbReference type="ARBA" id="ARBA00000707"/>
    </source>
</evidence>
<evidence type="ECO:0000256" key="3">
    <source>
        <dbReference type="ARBA" id="ARBA00009085"/>
    </source>
</evidence>
<dbReference type="PROSITE" id="PS50235">
    <property type="entry name" value="USP_3"/>
    <property type="match status" value="1"/>
</dbReference>
<keyword evidence="13" id="KW-1185">Reference proteome</keyword>
<feature type="compositionally biased region" description="Gly residues" evidence="10">
    <location>
        <begin position="697"/>
        <end position="712"/>
    </location>
</feature>
<dbReference type="GO" id="GO:0004843">
    <property type="term" value="F:cysteine-type deubiquitinase activity"/>
    <property type="evidence" value="ECO:0007669"/>
    <property type="project" value="UniProtKB-EC"/>
</dbReference>
<keyword evidence="5" id="KW-0645">Protease</keyword>
<dbReference type="VEuPathDB" id="CryptoDB:Vbra_8691"/>
<dbReference type="Gene3D" id="3.90.70.10">
    <property type="entry name" value="Cysteine proteinases"/>
    <property type="match status" value="1"/>
</dbReference>
<dbReference type="PROSITE" id="PS00973">
    <property type="entry name" value="USP_2"/>
    <property type="match status" value="1"/>
</dbReference>
<feature type="compositionally biased region" description="Basic and acidic residues" evidence="10">
    <location>
        <begin position="1516"/>
        <end position="1526"/>
    </location>
</feature>
<comment type="catalytic activity">
    <reaction evidence="1">
        <text>Thiol-dependent hydrolysis of ester, thioester, amide, peptide and isopeptide bonds formed by the C-terminal Gly of ubiquitin (a 76-residue protein attached to proteins as an intracellular targeting signal).</text>
        <dbReference type="EC" id="3.4.19.12"/>
    </reaction>
</comment>
<evidence type="ECO:0000256" key="9">
    <source>
        <dbReference type="ARBA" id="ARBA00023242"/>
    </source>
</evidence>
<protein>
    <recommendedName>
        <fullName evidence="4">ubiquitinyl hydrolase 1</fullName>
        <ecNumber evidence="4">3.4.19.12</ecNumber>
    </recommendedName>
</protein>
<dbReference type="STRING" id="1169540.A0A0G4F279"/>
<feature type="compositionally biased region" description="Acidic residues" evidence="10">
    <location>
        <begin position="758"/>
        <end position="771"/>
    </location>
</feature>
<comment type="similarity">
    <text evidence="3">Belongs to the peptidase C19 family.</text>
</comment>
<dbReference type="PROSITE" id="PS00972">
    <property type="entry name" value="USP_1"/>
    <property type="match status" value="1"/>
</dbReference>
<organism evidence="12 13">
    <name type="scientific">Vitrella brassicaformis (strain CCMP3155)</name>
    <dbReference type="NCBI Taxonomy" id="1169540"/>
    <lineage>
        <taxon>Eukaryota</taxon>
        <taxon>Sar</taxon>
        <taxon>Alveolata</taxon>
        <taxon>Colpodellida</taxon>
        <taxon>Vitrellaceae</taxon>
        <taxon>Vitrella</taxon>
    </lineage>
</organism>
<feature type="compositionally biased region" description="Gly residues" evidence="10">
    <location>
        <begin position="967"/>
        <end position="979"/>
    </location>
</feature>
<feature type="region of interest" description="Disordered" evidence="10">
    <location>
        <begin position="1458"/>
        <end position="1483"/>
    </location>
</feature>
<dbReference type="Pfam" id="PF00443">
    <property type="entry name" value="UCH"/>
    <property type="match status" value="1"/>
</dbReference>
<evidence type="ECO:0000313" key="12">
    <source>
        <dbReference type="EMBL" id="CEM05460.1"/>
    </source>
</evidence>
<feature type="compositionally biased region" description="Basic residues" evidence="10">
    <location>
        <begin position="984"/>
        <end position="994"/>
    </location>
</feature>
<dbReference type="SUPFAM" id="SSF54001">
    <property type="entry name" value="Cysteine proteinases"/>
    <property type="match status" value="1"/>
</dbReference>
<evidence type="ECO:0000256" key="8">
    <source>
        <dbReference type="ARBA" id="ARBA00022807"/>
    </source>
</evidence>
<feature type="compositionally biased region" description="Low complexity" evidence="10">
    <location>
        <begin position="1567"/>
        <end position="1578"/>
    </location>
</feature>
<feature type="compositionally biased region" description="Gly residues" evidence="10">
    <location>
        <begin position="1609"/>
        <end position="1634"/>
    </location>
</feature>
<feature type="compositionally biased region" description="Basic and acidic residues" evidence="10">
    <location>
        <begin position="995"/>
        <end position="1005"/>
    </location>
</feature>
<dbReference type="InterPro" id="IPR018200">
    <property type="entry name" value="USP_CS"/>
</dbReference>
<dbReference type="InterPro" id="IPR001394">
    <property type="entry name" value="Peptidase_C19_UCH"/>
</dbReference>
<proteinExistence type="inferred from homology"/>
<dbReference type="Proteomes" id="UP000041254">
    <property type="component" value="Unassembled WGS sequence"/>
</dbReference>
<evidence type="ECO:0000256" key="6">
    <source>
        <dbReference type="ARBA" id="ARBA00022786"/>
    </source>
</evidence>
<feature type="compositionally biased region" description="Gly residues" evidence="10">
    <location>
        <begin position="499"/>
        <end position="512"/>
    </location>
</feature>
<feature type="compositionally biased region" description="Pro residues" evidence="10">
    <location>
        <begin position="825"/>
        <end position="836"/>
    </location>
</feature>
<dbReference type="InterPro" id="IPR050164">
    <property type="entry name" value="Peptidase_C19"/>
</dbReference>
<feature type="compositionally biased region" description="Basic and acidic residues" evidence="10">
    <location>
        <begin position="738"/>
        <end position="757"/>
    </location>
</feature>
<name>A0A0G4F279_VITBC</name>
<feature type="domain" description="USP" evidence="11">
    <location>
        <begin position="70"/>
        <end position="496"/>
    </location>
</feature>
<feature type="compositionally biased region" description="Basic and acidic residues" evidence="10">
    <location>
        <begin position="846"/>
        <end position="855"/>
    </location>
</feature>
<keyword evidence="8" id="KW-0788">Thiol protease</keyword>
<keyword evidence="6" id="KW-0833">Ubl conjugation pathway</keyword>
<evidence type="ECO:0000313" key="13">
    <source>
        <dbReference type="Proteomes" id="UP000041254"/>
    </source>
</evidence>
<evidence type="ECO:0000256" key="5">
    <source>
        <dbReference type="ARBA" id="ARBA00022670"/>
    </source>
</evidence>
<dbReference type="PANTHER" id="PTHR24006">
    <property type="entry name" value="UBIQUITIN CARBOXYL-TERMINAL HYDROLASE"/>
    <property type="match status" value="1"/>
</dbReference>
<feature type="compositionally biased region" description="Gly residues" evidence="10">
    <location>
        <begin position="1201"/>
        <end position="1214"/>
    </location>
</feature>
<feature type="compositionally biased region" description="Low complexity" evidence="10">
    <location>
        <begin position="911"/>
        <end position="921"/>
    </location>
</feature>
<dbReference type="InParanoid" id="A0A0G4F279"/>
<feature type="region of interest" description="Disordered" evidence="10">
    <location>
        <begin position="473"/>
        <end position="875"/>
    </location>
</feature>
<feature type="compositionally biased region" description="Pro residues" evidence="10">
    <location>
        <begin position="1163"/>
        <end position="1172"/>
    </location>
</feature>
<dbReference type="GO" id="GO:0005634">
    <property type="term" value="C:nucleus"/>
    <property type="evidence" value="ECO:0007669"/>
    <property type="project" value="UniProtKB-SubCell"/>
</dbReference>
<sequence length="2166" mass="232695">MARELATTSAVIDAYNLNSELPSTSKARKDSQNPLSLRYDKKGKLWKKNGILKELVGNDPTNSIRRCRYVGLRNLGATCYMNSFLQYLHMNTDFSVRLLRVPRDRTTWTDVDKQRDVLIPLQNLFGLLQDGHASSTDPSEVAEALKIETGNQEDATEFATLLLTHLEEDLRKARHRNIVPDLFKGTMQRVTTCRGCKTSSHREEDFSELRVSVPAQDKRANARKQGGDKGGQQQPTDGERPQGGGGGECGAKGGQHEGGEAAVMAADDLDAQQLANGMANRTGRLKRMKANKAAAKEAPAAAAAGEGKAGGGGGAAAKSSPFQVEVGLNRIFDKEALEGDNQYECGSCEGKQDADRYNQLTVLPPYLHVCLERYAYDPQTLQRKKVNTSVEYPEYINVKPYVNKLGVVRAVMPYNGTVVLADGEVSGPPVTVPVTDDRMYEYDLIGVLEHHGQSAQHGHYTAILKDLHYDKDKAAASEPDDPDAPRDNLPPGDNRRGAKGGNKGGNKRGGGIDIDVDEEDYDPEGDDDHDADADADDDADDHPDGAKGPKRRKVKDNAPLDLDGAPAPRRGRKRQGVRAAEGGDGCIRLDDDDSEGHDDPDYRPAGGQRGRKAKAKAKRKGAAKGRAKGGGGAGGRGAGKKKKARDSDERSPGQPTIQDFFSPSSPHRPPRQPPVIDLEAEVDEAPQPARAVMPGQGLKGGAPPKGGRGGADGGHKGGTQPHDDDMADGQPTHPPAEGADRHEAGVKMDVDAVAAKEEPDDMDVVEGDGADGLDQQVNGIDEHVKPDAPDPGEGLQEAMPGMRQSDRQKKRKQAEVDKKEQEAALPPPPPPPPPPAGNGRGKKGRAKAEKDKAGGGDDEMASEDAPLDRPVKYTGPWKWVEYDDTTVKEKKLCFRSNEEVAQNVTLPDTEPAAAAAAAAAADGGGDGDVDHQPGGVDGDDGPPGPIASDPDQPSDPLPMDEEAPPVEGGGGDGGGGGGPPGGPRPRRNPPRNKQRKDVVSDDHPTAAKRRFNSSQKAYLILYKRRDWQPMDKAELPPEVQEVVQEKNGILVRDQEEYNRQKVKAEAFVEHRKSEVNSVDEAIDKAIGSLGRKLRDKDVTLRLEDPDVRRPALVKKREDFISEMLDDRTWVPFTWFQDWCNGEDAIGRHKALSLRKPTTHNQQPIPPQPPPNDHPANGADLAASPAPRPMDVSESAAAAAAGGSGGGEQPGGAMGGQSALEGEGCGPAGAAVLNGDVGDHPEVECVSMDHDDLTCVRPKAIDYTTILCHHHPVMASLNAPLKDGDDTTTTNQHHTHEGVNGVGQRPWGRAEAAAPRGGISGSRAVDESELSQFQDWKRSMSRQLNGFGSWEGGIDPLSVSDGRTKLLPKSVLSIIFNGEPPLVRPKAIEGVSAKAAMCLPCTWGLWRLAQLIREERELFYLIAMDVRKNAATTKRTAADSRNVWINKKPVNEWAQKVGVKTDVRGNKNAKTKDPPKPTFSHQQLHDEARKLVAALRKEQEQPRPDQLKDAATTANLDHTDKAKKADNEGGAADEMVIDVEDDDQPMQSGLGDDPVAANDKGGGDKPDGGAAEADGASNDDPIELDTDDQPADGGAGGGEGGGPEAEQANGDGGEGGRGATAGDEGGGAAAGGKAGGAPPPAAGPMKSKDKILHENIICEHGRLLPTLKGPGVKQAKGATKAEVRVDYIHRLIANNGKQREVLEKLLGVAKAPVIEYCTSHGGEPLWATNEPCPECKDRLQTEHSERAEWKKTVEELTAELLYLSSGAIPVDVPDQQDIHHYGKVPRGHPKVPVQGKYFLLDGKWFTQYIEYIRAEKQEVAVTPDPLDPTPLLCKCTHPRPCYDPTHLLNDVEKRQSSSSTKAGANGHVAPVKGDKGVSRHQFVLPQTVSRRYMIATEEEFDYLMSSDLFPKAPDCDKDTWPGFQLIWQPREGGGQQQLDGEVVGGGTTHGGRRFHDIGSLQDTTDNPKRSVLSIGLLWTEEPCASCLKEKADEIAEESRNFDSRDLAIHNKHTEGAAPRAGPRTRAGGANKTINVASTDSFQDAWSKVFDAVMTDAGFYKFRLWLTTPKGLVKMTPTTASYTLHHLGATEHSTFQYEVSTDHPLGSDDNLPNYILDFSELDDGSGVPPEPPKPAAERCGFKGSALGAAQRDAPPAKDKEQPDCVVLD</sequence>
<dbReference type="OrthoDB" id="289038at2759"/>
<feature type="compositionally biased region" description="Gly residues" evidence="10">
    <location>
        <begin position="241"/>
        <end position="253"/>
    </location>
</feature>
<keyword evidence="9" id="KW-0539">Nucleus</keyword>
<feature type="compositionally biased region" description="Basic and acidic residues" evidence="10">
    <location>
        <begin position="813"/>
        <end position="822"/>
    </location>
</feature>
<dbReference type="OMA" id="HENIICE"/>
<dbReference type="InterPro" id="IPR028889">
    <property type="entry name" value="USP"/>
</dbReference>
<dbReference type="GO" id="GO:0006508">
    <property type="term" value="P:proteolysis"/>
    <property type="evidence" value="ECO:0007669"/>
    <property type="project" value="UniProtKB-KW"/>
</dbReference>
<dbReference type="EMBL" id="CDMY01000358">
    <property type="protein sequence ID" value="CEM05460.1"/>
    <property type="molecule type" value="Genomic_DNA"/>
</dbReference>
<feature type="compositionally biased region" description="Basic and acidic residues" evidence="10">
    <location>
        <begin position="1495"/>
        <end position="1507"/>
    </location>
</feature>
<feature type="compositionally biased region" description="Gly residues" evidence="10">
    <location>
        <begin position="1592"/>
        <end position="1602"/>
    </location>
</feature>
<feature type="compositionally biased region" description="Basic and acidic residues" evidence="10">
    <location>
        <begin position="1458"/>
        <end position="1474"/>
    </location>
</feature>
<feature type="compositionally biased region" description="Basic residues" evidence="10">
    <location>
        <begin position="609"/>
        <end position="627"/>
    </location>
</feature>
<dbReference type="GO" id="GO:0005829">
    <property type="term" value="C:cytosol"/>
    <property type="evidence" value="ECO:0007669"/>
    <property type="project" value="TreeGrafter"/>
</dbReference>
<dbReference type="EC" id="3.4.19.12" evidence="4"/>
<dbReference type="PANTHER" id="PTHR24006:SF722">
    <property type="entry name" value="UBIQUITIN CARBOXYL-TERMINAL HYDROLASE 48"/>
    <property type="match status" value="1"/>
</dbReference>
<feature type="region of interest" description="Disordered" evidence="10">
    <location>
        <begin position="902"/>
        <end position="1014"/>
    </location>
</feature>
<comment type="subcellular location">
    <subcellularLocation>
        <location evidence="2">Nucleus</location>
    </subcellularLocation>
</comment>
<evidence type="ECO:0000256" key="4">
    <source>
        <dbReference type="ARBA" id="ARBA00012759"/>
    </source>
</evidence>
<evidence type="ECO:0000256" key="7">
    <source>
        <dbReference type="ARBA" id="ARBA00022801"/>
    </source>
</evidence>